<dbReference type="Proteomes" id="UP000196536">
    <property type="component" value="Unassembled WGS sequence"/>
</dbReference>
<evidence type="ECO:0000313" key="4">
    <source>
        <dbReference type="Proteomes" id="UP000196536"/>
    </source>
</evidence>
<accession>A0A1Z9YXI7</accession>
<dbReference type="GO" id="GO:0046872">
    <property type="term" value="F:metal ion binding"/>
    <property type="evidence" value="ECO:0007669"/>
    <property type="project" value="UniProtKB-KW"/>
</dbReference>
<dbReference type="RefSeq" id="WP_087620519.1">
    <property type="nucleotide sequence ID" value="NZ_NEXX01000003.1"/>
</dbReference>
<dbReference type="InterPro" id="IPR036163">
    <property type="entry name" value="HMA_dom_sf"/>
</dbReference>
<dbReference type="InterPro" id="IPR006121">
    <property type="entry name" value="HMA_dom"/>
</dbReference>
<dbReference type="SUPFAM" id="SSF55008">
    <property type="entry name" value="HMA, heavy metal-associated domain"/>
    <property type="match status" value="1"/>
</dbReference>
<keyword evidence="1" id="KW-0479">Metal-binding</keyword>
<dbReference type="OrthoDB" id="9814359at2"/>
<name>A0A1Z9YXI7_9GAMM</name>
<dbReference type="Gene3D" id="3.30.70.100">
    <property type="match status" value="1"/>
</dbReference>
<protein>
    <submittedName>
        <fullName evidence="3">Copper resistance protein CopZ</fullName>
    </submittedName>
</protein>
<dbReference type="PROSITE" id="PS50846">
    <property type="entry name" value="HMA_2"/>
    <property type="match status" value="1"/>
</dbReference>
<dbReference type="PROSITE" id="PS01047">
    <property type="entry name" value="HMA_1"/>
    <property type="match status" value="1"/>
</dbReference>
<dbReference type="Pfam" id="PF00403">
    <property type="entry name" value="HMA"/>
    <property type="match status" value="1"/>
</dbReference>
<evidence type="ECO:0000313" key="3">
    <source>
        <dbReference type="EMBL" id="OUY06915.1"/>
    </source>
</evidence>
<dbReference type="InterPro" id="IPR017969">
    <property type="entry name" value="Heavy-metal-associated_CS"/>
</dbReference>
<reference evidence="3 4" key="1">
    <citation type="submission" date="2017-05" db="EMBL/GenBank/DDBJ databases">
        <title>Acinetobacter populi ANC 5415 (= PBJ7), whole genome shotgun sequencing project.</title>
        <authorList>
            <person name="Nemec A."/>
            <person name="Radolfova-Krizova L."/>
        </authorList>
    </citation>
    <scope>NUCLEOTIDE SEQUENCE [LARGE SCALE GENOMIC DNA]</scope>
    <source>
        <strain evidence="3 4">PBJ7</strain>
    </source>
</reference>
<dbReference type="EMBL" id="NEXX01000003">
    <property type="protein sequence ID" value="OUY06915.1"/>
    <property type="molecule type" value="Genomic_DNA"/>
</dbReference>
<keyword evidence="4" id="KW-1185">Reference proteome</keyword>
<evidence type="ECO:0000256" key="1">
    <source>
        <dbReference type="ARBA" id="ARBA00022723"/>
    </source>
</evidence>
<comment type="caution">
    <text evidence="3">The sequence shown here is derived from an EMBL/GenBank/DDBJ whole genome shotgun (WGS) entry which is preliminary data.</text>
</comment>
<dbReference type="CDD" id="cd00371">
    <property type="entry name" value="HMA"/>
    <property type="match status" value="1"/>
</dbReference>
<evidence type="ECO:0000259" key="2">
    <source>
        <dbReference type="PROSITE" id="PS50846"/>
    </source>
</evidence>
<dbReference type="AlphaFoldDB" id="A0A1Z9YXI7"/>
<feature type="domain" description="HMA" evidence="2">
    <location>
        <begin position="1"/>
        <end position="63"/>
    </location>
</feature>
<gene>
    <name evidence="3" type="ORF">CAP51_09465</name>
</gene>
<proteinExistence type="predicted"/>
<organism evidence="3 4">
    <name type="scientific">Acinetobacter populi</name>
    <dbReference type="NCBI Taxonomy" id="1582270"/>
    <lineage>
        <taxon>Bacteria</taxon>
        <taxon>Pseudomonadati</taxon>
        <taxon>Pseudomonadota</taxon>
        <taxon>Gammaproteobacteria</taxon>
        <taxon>Moraxellales</taxon>
        <taxon>Moraxellaceae</taxon>
        <taxon>Acinetobacter</taxon>
    </lineage>
</organism>
<sequence>MKFTVENMSCGHCVRAINNALHGVDAAAKVNVDLANKQVDVDSDTLSVDQVIAILQEEGYPATLKA</sequence>